<evidence type="ECO:0000313" key="7">
    <source>
        <dbReference type="Proteomes" id="UP000235385"/>
    </source>
</evidence>
<keyword evidence="2" id="KW-0238">DNA-binding</keyword>
<keyword evidence="3" id="KW-0804">Transcription</keyword>
<dbReference type="InterPro" id="IPR018060">
    <property type="entry name" value="HTH_AraC"/>
</dbReference>
<evidence type="ECO:0000256" key="2">
    <source>
        <dbReference type="ARBA" id="ARBA00023125"/>
    </source>
</evidence>
<keyword evidence="1" id="KW-0805">Transcription regulation</keyword>
<dbReference type="InterPro" id="IPR009057">
    <property type="entry name" value="Homeodomain-like_sf"/>
</dbReference>
<dbReference type="PROSITE" id="PS01124">
    <property type="entry name" value="HTH_ARAC_FAMILY_2"/>
    <property type="match status" value="1"/>
</dbReference>
<dbReference type="SUPFAM" id="SSF46689">
    <property type="entry name" value="Homeodomain-like"/>
    <property type="match status" value="1"/>
</dbReference>
<dbReference type="SUPFAM" id="SSF51215">
    <property type="entry name" value="Regulatory protein AraC"/>
    <property type="match status" value="1"/>
</dbReference>
<gene>
    <name evidence="6" type="ORF">BCT50_01145</name>
    <name evidence="5" type="ORF">BCT99_07330</name>
</gene>
<dbReference type="RefSeq" id="WP_102280304.1">
    <property type="nucleotide sequence ID" value="NZ_JAJGZN020000001.1"/>
</dbReference>
<evidence type="ECO:0000259" key="4">
    <source>
        <dbReference type="PROSITE" id="PS01124"/>
    </source>
</evidence>
<dbReference type="GO" id="GO:0043565">
    <property type="term" value="F:sequence-specific DNA binding"/>
    <property type="evidence" value="ECO:0007669"/>
    <property type="project" value="InterPro"/>
</dbReference>
<evidence type="ECO:0000313" key="8">
    <source>
        <dbReference type="Proteomes" id="UP000235554"/>
    </source>
</evidence>
<accession>A0A2N7GIP0</accession>
<reference evidence="7 8" key="1">
    <citation type="submission" date="2016-07" db="EMBL/GenBank/DDBJ databases">
        <title>Nontailed viruses are major unrecognized killers of bacteria in the ocean.</title>
        <authorList>
            <person name="Kauffman K."/>
            <person name="Hussain F."/>
            <person name="Yang J."/>
            <person name="Arevalo P."/>
            <person name="Brown J."/>
            <person name="Cutler M."/>
            <person name="Kelly L."/>
            <person name="Polz M.F."/>
        </authorList>
    </citation>
    <scope>NUCLEOTIDE SEQUENCE [LARGE SCALE GENOMIC DNA]</scope>
    <source>
        <strain evidence="8">10N.261.48.A1</strain>
        <strain evidence="7">10N.261.52.F7</strain>
    </source>
</reference>
<reference evidence="6" key="3">
    <citation type="journal article" date="2018" name="Nature">
        <title>A major lineage of non-tailed dsDNA viruses as unrecognized killers of marine bacteria.</title>
        <authorList>
            <person name="Kauffman K.M."/>
            <person name="Hussain F.A."/>
            <person name="Yang J."/>
            <person name="Arevalo P."/>
            <person name="Brown J.M."/>
            <person name="Chang W.K."/>
            <person name="VanInsberghe D."/>
            <person name="Elsherbini J."/>
            <person name="Sharma R.S."/>
            <person name="Cutler M.B."/>
            <person name="Kelly L."/>
            <person name="Polz M.F."/>
        </authorList>
    </citation>
    <scope>NUCLEOTIDE SEQUENCE</scope>
    <source>
        <strain evidence="6">10N.261.48.A1</strain>
        <strain evidence="5">10N.261.52.F7</strain>
    </source>
</reference>
<protein>
    <submittedName>
        <fullName evidence="6">AraC family transcriptional regulator</fullName>
    </submittedName>
</protein>
<evidence type="ECO:0000313" key="5">
    <source>
        <dbReference type="EMBL" id="PMK39388.1"/>
    </source>
</evidence>
<evidence type="ECO:0000313" key="6">
    <source>
        <dbReference type="EMBL" id="PMM63084.1"/>
    </source>
</evidence>
<dbReference type="AlphaFoldDB" id="A0A2N7GIP0"/>
<comment type="caution">
    <text evidence="6">The sequence shown here is derived from an EMBL/GenBank/DDBJ whole genome shotgun (WGS) entry which is preliminary data.</text>
</comment>
<dbReference type="PANTHER" id="PTHR43280">
    <property type="entry name" value="ARAC-FAMILY TRANSCRIPTIONAL REGULATOR"/>
    <property type="match status" value="1"/>
</dbReference>
<sequence>MRTPIKHVRLIKGQPCRATELSKNDDDAFLEPHRHEYWELVWCVDNLGSQSIDFVDYDNKVGRIFTIAPGQVHRSELVGENARLLVFTPGFVKTNHRNTQLVDTVFAMHQSRPPYLDCNEEGNRYLLPIFTMIKEECEREDNDWDLVESLVNSFLRYILRFATQSSLKGEVRDSRVNKVVDLIEQHYTTHKHCEFYAQALSITNKRINEIVKAERGKTVTQLIHDRTILEANRELIFSTKTIKTIAFELGFEDPAYFSRFYRGQMKESPAEFRARCADSAT</sequence>
<dbReference type="PANTHER" id="PTHR43280:SF32">
    <property type="entry name" value="TRANSCRIPTIONAL REGULATORY PROTEIN"/>
    <property type="match status" value="1"/>
</dbReference>
<dbReference type="Pfam" id="PF12833">
    <property type="entry name" value="HTH_18"/>
    <property type="match status" value="1"/>
</dbReference>
<dbReference type="SMART" id="SM00342">
    <property type="entry name" value="HTH_ARAC"/>
    <property type="match status" value="1"/>
</dbReference>
<name>A0A2N7GIP0_9VIBR</name>
<dbReference type="GO" id="GO:0003700">
    <property type="term" value="F:DNA-binding transcription factor activity"/>
    <property type="evidence" value="ECO:0007669"/>
    <property type="project" value="InterPro"/>
</dbReference>
<organism evidence="6 8">
    <name type="scientific">Vibrio lentus</name>
    <dbReference type="NCBI Taxonomy" id="136468"/>
    <lineage>
        <taxon>Bacteria</taxon>
        <taxon>Pseudomonadati</taxon>
        <taxon>Pseudomonadota</taxon>
        <taxon>Gammaproteobacteria</taxon>
        <taxon>Vibrionales</taxon>
        <taxon>Vibrionaceae</taxon>
        <taxon>Vibrio</taxon>
    </lineage>
</organism>
<dbReference type="EMBL" id="MCZJ01000001">
    <property type="protein sequence ID" value="PMM63084.1"/>
    <property type="molecule type" value="Genomic_DNA"/>
</dbReference>
<evidence type="ECO:0000256" key="1">
    <source>
        <dbReference type="ARBA" id="ARBA00023015"/>
    </source>
</evidence>
<dbReference type="EMBL" id="MCXM01000078">
    <property type="protein sequence ID" value="PMK39388.1"/>
    <property type="molecule type" value="Genomic_DNA"/>
</dbReference>
<evidence type="ECO:0000256" key="3">
    <source>
        <dbReference type="ARBA" id="ARBA00023163"/>
    </source>
</evidence>
<dbReference type="InterPro" id="IPR037923">
    <property type="entry name" value="HTH-like"/>
</dbReference>
<dbReference type="Gene3D" id="1.10.10.60">
    <property type="entry name" value="Homeodomain-like"/>
    <property type="match status" value="1"/>
</dbReference>
<proteinExistence type="predicted"/>
<reference evidence="6" key="2">
    <citation type="submission" date="2016-07" db="EMBL/GenBank/DDBJ databases">
        <authorList>
            <person name="Kauffman K."/>
            <person name="Arevalo P."/>
            <person name="Polz M.F."/>
        </authorList>
    </citation>
    <scope>NUCLEOTIDE SEQUENCE</scope>
    <source>
        <strain evidence="6">10N.261.48.A1</strain>
        <strain evidence="5">10N.261.52.F7</strain>
    </source>
</reference>
<dbReference type="Proteomes" id="UP000235554">
    <property type="component" value="Unassembled WGS sequence"/>
</dbReference>
<feature type="domain" description="HTH araC/xylS-type" evidence="4">
    <location>
        <begin position="177"/>
        <end position="275"/>
    </location>
</feature>